<organism evidence="2 3">
    <name type="scientific">Candidatus Chazhemtobacterium aquaticus</name>
    <dbReference type="NCBI Taxonomy" id="2715735"/>
    <lineage>
        <taxon>Bacteria</taxon>
        <taxon>Candidatus Chazhemtobacteraceae</taxon>
        <taxon>Candidatus Chazhemtobacterium</taxon>
    </lineage>
</organism>
<evidence type="ECO:0000313" key="3">
    <source>
        <dbReference type="Proteomes" id="UP000463983"/>
    </source>
</evidence>
<protein>
    <submittedName>
        <fullName evidence="2">Uncharacterized protein</fullName>
    </submittedName>
</protein>
<reference evidence="3" key="1">
    <citation type="journal article" date="2020" name="Microorganisms">
        <title>Complete Genome of a Member of a New Bacterial Lineage in the Microgenomates Group Reveals an Unusual Nucleotide Composition Disparity Between Two Strands of DNA and Limited Metabolic Potential.</title>
        <authorList>
            <person name="Kadnikov V.V."/>
            <person name="Mardanov A.V."/>
            <person name="Beletsky A.V."/>
            <person name="Karnachuk O.V."/>
            <person name="Ravin N.V."/>
        </authorList>
    </citation>
    <scope>NUCLEOTIDE SEQUENCE [LARGE SCALE GENOMIC DNA]</scope>
</reference>
<feature type="compositionally biased region" description="Basic and acidic residues" evidence="1">
    <location>
        <begin position="59"/>
        <end position="71"/>
    </location>
</feature>
<feature type="region of interest" description="Disordered" evidence="1">
    <location>
        <begin position="97"/>
        <end position="119"/>
    </location>
</feature>
<name>A0A857N8T2_9BACT</name>
<dbReference type="RefSeq" id="WP_161932097.1">
    <property type="nucleotide sequence ID" value="NZ_CP047901.1"/>
</dbReference>
<gene>
    <name evidence="2" type="ORF">MICH65_0752</name>
</gene>
<proteinExistence type="predicted"/>
<feature type="region of interest" description="Disordered" evidence="1">
    <location>
        <begin position="41"/>
        <end position="71"/>
    </location>
</feature>
<sequence>MATLGKQLQQGLADAGKAASSDVVEGLVDAGKKMAGEVVTGGGELKENVDSGGQSQSVNHEEAERRMMKERQARARIEQLRQELAAVVRNKERVREEAIQREAREEAVSDQQESSRKKRLRDLLLKAKRGGGTGEVVKQVG</sequence>
<feature type="compositionally biased region" description="Polar residues" evidence="1">
    <location>
        <begin position="1"/>
        <end position="10"/>
    </location>
</feature>
<evidence type="ECO:0000313" key="2">
    <source>
        <dbReference type="EMBL" id="QHO63733.1"/>
    </source>
</evidence>
<dbReference type="EMBL" id="CP047901">
    <property type="protein sequence ID" value="QHO63733.1"/>
    <property type="molecule type" value="Genomic_DNA"/>
</dbReference>
<dbReference type="Proteomes" id="UP000463983">
    <property type="component" value="Chromosome"/>
</dbReference>
<accession>A0A857N8T2</accession>
<feature type="compositionally biased region" description="Basic and acidic residues" evidence="1">
    <location>
        <begin position="97"/>
        <end position="107"/>
    </location>
</feature>
<dbReference type="KEGG" id="caqa:MICH65_0752"/>
<dbReference type="AlphaFoldDB" id="A0A857N8T2"/>
<feature type="region of interest" description="Disordered" evidence="1">
    <location>
        <begin position="1"/>
        <end position="21"/>
    </location>
</feature>
<evidence type="ECO:0000256" key="1">
    <source>
        <dbReference type="SAM" id="MobiDB-lite"/>
    </source>
</evidence>
<keyword evidence="3" id="KW-1185">Reference proteome</keyword>